<dbReference type="Proteomes" id="UP000016933">
    <property type="component" value="Unassembled WGS sequence"/>
</dbReference>
<sequence length="573" mass="63412">MSAGLKNMGTSSSECAQLILALSRMKSPCDKGQVAMAEPTFTQGLVNGEYIQSPQLSHSSKAPQIPLPTYPSQPHQFKTMCRHSVFNLLRVGQKLKIAEVCHQAKTNYQGMLYCQNDPYAHVSDSNSSRDHTAETCGPGIRLNSNCRVAHGMASVGKLDFKAHDLAVDVQEFDISSAACAEREDRWYRQCLTTLQQLDAIGLQMPPRMEVMSAHAKWWLYIQHMPAQWVATWAELSTMDKPDEISRAELNPRHLSQRALHHVDGHHLPVNITDTRHSTRKVHVWTTPRIPALGPFEVRTHTCKPHVGNCKTCGNYRGKQYAKKPHKYQEADFDQLLSKVENDRPTDLSGLQIDMPHVRPTLSTPTPFHGNNYNRTIGLVNMGVLWPSSEASYAALNGRTSIATAEHALLPGADATYGLGRPRLHFGSPGGNDDAMMVDVRWMMRTGRSRTDQDVAMLMDRPRFLMVTLQDLSLLDTFDPALATALAAGFLTPDSTADLLSAAFLAVAMLYAHGDLSNVSVITFPQDVQLSCLSTWLALTSSAAIALVLRVAAALPQWQRMIPIAVDSVDNFHM</sequence>
<name>N1PPT7_DOTSN</name>
<dbReference type="AlphaFoldDB" id="N1PPT7"/>
<dbReference type="HOGENOM" id="CLU_475671_0_0_1"/>
<keyword evidence="2" id="KW-1185">Reference proteome</keyword>
<reference evidence="1 2" key="2">
    <citation type="journal article" date="2012" name="PLoS Pathog.">
        <title>Diverse lifestyles and strategies of plant pathogenesis encoded in the genomes of eighteen Dothideomycetes fungi.</title>
        <authorList>
            <person name="Ohm R.A."/>
            <person name="Feau N."/>
            <person name="Henrissat B."/>
            <person name="Schoch C.L."/>
            <person name="Horwitz B.A."/>
            <person name="Barry K.W."/>
            <person name="Condon B.J."/>
            <person name="Copeland A.C."/>
            <person name="Dhillon B."/>
            <person name="Glaser F."/>
            <person name="Hesse C.N."/>
            <person name="Kosti I."/>
            <person name="LaButti K."/>
            <person name="Lindquist E.A."/>
            <person name="Lucas S."/>
            <person name="Salamov A.A."/>
            <person name="Bradshaw R.E."/>
            <person name="Ciuffetti L."/>
            <person name="Hamelin R.C."/>
            <person name="Kema G.H.J."/>
            <person name="Lawrence C."/>
            <person name="Scott J.A."/>
            <person name="Spatafora J.W."/>
            <person name="Turgeon B.G."/>
            <person name="de Wit P.J.G.M."/>
            <person name="Zhong S."/>
            <person name="Goodwin S.B."/>
            <person name="Grigoriev I.V."/>
        </authorList>
    </citation>
    <scope>NUCLEOTIDE SEQUENCE [LARGE SCALE GENOMIC DNA]</scope>
    <source>
        <strain evidence="2">NZE10 / CBS 128990</strain>
    </source>
</reference>
<dbReference type="EMBL" id="KB446538">
    <property type="protein sequence ID" value="EME45397.1"/>
    <property type="molecule type" value="Genomic_DNA"/>
</dbReference>
<dbReference type="OrthoDB" id="3650029at2759"/>
<organism evidence="1 2">
    <name type="scientific">Dothistroma septosporum (strain NZE10 / CBS 128990)</name>
    <name type="common">Red band needle blight fungus</name>
    <name type="synonym">Mycosphaerella pini</name>
    <dbReference type="NCBI Taxonomy" id="675120"/>
    <lineage>
        <taxon>Eukaryota</taxon>
        <taxon>Fungi</taxon>
        <taxon>Dikarya</taxon>
        <taxon>Ascomycota</taxon>
        <taxon>Pezizomycotina</taxon>
        <taxon>Dothideomycetes</taxon>
        <taxon>Dothideomycetidae</taxon>
        <taxon>Mycosphaerellales</taxon>
        <taxon>Mycosphaerellaceae</taxon>
        <taxon>Dothistroma</taxon>
    </lineage>
</organism>
<evidence type="ECO:0000313" key="1">
    <source>
        <dbReference type="EMBL" id="EME45397.1"/>
    </source>
</evidence>
<accession>N1PPT7</accession>
<reference evidence="2" key="1">
    <citation type="journal article" date="2012" name="PLoS Genet.">
        <title>The genomes of the fungal plant pathogens Cladosporium fulvum and Dothistroma septosporum reveal adaptation to different hosts and lifestyles but also signatures of common ancestry.</title>
        <authorList>
            <person name="de Wit P.J.G.M."/>
            <person name="van der Burgt A."/>
            <person name="Oekmen B."/>
            <person name="Stergiopoulos I."/>
            <person name="Abd-Elsalam K.A."/>
            <person name="Aerts A.L."/>
            <person name="Bahkali A.H."/>
            <person name="Beenen H.G."/>
            <person name="Chettri P."/>
            <person name="Cox M.P."/>
            <person name="Datema E."/>
            <person name="de Vries R.P."/>
            <person name="Dhillon B."/>
            <person name="Ganley A.R."/>
            <person name="Griffiths S.A."/>
            <person name="Guo Y."/>
            <person name="Hamelin R.C."/>
            <person name="Henrissat B."/>
            <person name="Kabir M.S."/>
            <person name="Jashni M.K."/>
            <person name="Kema G."/>
            <person name="Klaubauf S."/>
            <person name="Lapidus A."/>
            <person name="Levasseur A."/>
            <person name="Lindquist E."/>
            <person name="Mehrabi R."/>
            <person name="Ohm R.A."/>
            <person name="Owen T.J."/>
            <person name="Salamov A."/>
            <person name="Schwelm A."/>
            <person name="Schijlen E."/>
            <person name="Sun H."/>
            <person name="van den Burg H.A."/>
            <person name="van Ham R.C.H.J."/>
            <person name="Zhang S."/>
            <person name="Goodwin S.B."/>
            <person name="Grigoriev I.V."/>
            <person name="Collemare J."/>
            <person name="Bradshaw R.E."/>
        </authorList>
    </citation>
    <scope>NUCLEOTIDE SEQUENCE [LARGE SCALE GENOMIC DNA]</scope>
    <source>
        <strain evidence="2">NZE10 / CBS 128990</strain>
    </source>
</reference>
<gene>
    <name evidence="1" type="ORF">DOTSEDRAFT_33909</name>
</gene>
<evidence type="ECO:0000313" key="2">
    <source>
        <dbReference type="Proteomes" id="UP000016933"/>
    </source>
</evidence>
<proteinExistence type="predicted"/>
<protein>
    <submittedName>
        <fullName evidence="1">Uncharacterized protein</fullName>
    </submittedName>
</protein>